<dbReference type="Ensembl" id="ENSLACT00000004582.1">
    <property type="protein sequence ID" value="ENSLACP00000004543.1"/>
    <property type="gene ID" value="ENSLACG00000004045.1"/>
</dbReference>
<feature type="region of interest" description="Disordered" evidence="3">
    <location>
        <begin position="119"/>
        <end position="154"/>
    </location>
</feature>
<accession>H3A4H2</accession>
<dbReference type="GO" id="GO:0001730">
    <property type="term" value="F:2'-5'-oligoadenylate synthetase activity"/>
    <property type="evidence" value="ECO:0007669"/>
    <property type="project" value="TreeGrafter"/>
</dbReference>
<reference evidence="6" key="1">
    <citation type="submission" date="2011-08" db="EMBL/GenBank/DDBJ databases">
        <title>The draft genome of Latimeria chalumnae.</title>
        <authorList>
            <person name="Di Palma F."/>
            <person name="Alfoldi J."/>
            <person name="Johnson J."/>
            <person name="Berlin A."/>
            <person name="Gnerre S."/>
            <person name="Jaffe D."/>
            <person name="MacCallum I."/>
            <person name="Young S."/>
            <person name="Walker B.J."/>
            <person name="Lander E."/>
            <person name="Lindblad-Toh K."/>
        </authorList>
    </citation>
    <scope>NUCLEOTIDE SEQUENCE [LARGE SCALE GENOMIC DNA]</scope>
    <source>
        <strain evidence="6">Wild caught</strain>
    </source>
</reference>
<dbReference type="Bgee" id="ENSLACG00000004045">
    <property type="expression patterns" value="Expressed in pectoral fin"/>
</dbReference>
<feature type="domain" description="C2H2-type" evidence="4">
    <location>
        <begin position="7"/>
        <end position="35"/>
    </location>
</feature>
<dbReference type="InterPro" id="IPR018952">
    <property type="entry name" value="2-5-oligoAdlate_synth_1_dom2/C"/>
</dbReference>
<name>H3A4H2_LATCH</name>
<sequence length="378" mass="43641">MLAIKSYNCERCGNDFASPTALKQHFLAKHLGKVYCDKCGTEVCRAQIREHEQVVHEKPTTETKHQFWDRPLQRATKFVSSETCVTCRMCHKEFGTIHGREQHERQDHHFTASKRGLIRGGGMIHDSSNKSQSSSLLPTEPHGSNDEVQQGGSYIKGTDTQTWSNVDVVLFSDSFSSISNCKKKKTHILESLEKQLKKSAATDRILMEKTTLFSLRFQFKCFKNLHIHHFDVMPCCDTLGAMPSRAVKRNLYCRLYNCGDNEEIQLHSISLLQYQVDFVKVSTVGVKDLIRLIKHWLKTSFADFSEENRFRKLPSSYAIELIVIYVWQLAGKPILFSLVQGLRAVLKLLVRYLEVCIVWYEHYDSRFQILKKTIQKQT</sequence>
<proteinExistence type="inferred from homology"/>
<reference evidence="5" key="2">
    <citation type="submission" date="2025-08" db="UniProtKB">
        <authorList>
            <consortium name="Ensembl"/>
        </authorList>
    </citation>
    <scope>IDENTIFICATION</scope>
</reference>
<dbReference type="SUPFAM" id="SSF81631">
    <property type="entry name" value="PAP/OAS1 substrate-binding domain"/>
    <property type="match status" value="1"/>
</dbReference>
<dbReference type="InterPro" id="IPR043519">
    <property type="entry name" value="NT_sf"/>
</dbReference>
<evidence type="ECO:0000256" key="1">
    <source>
        <dbReference type="ARBA" id="ARBA00009526"/>
    </source>
</evidence>
<dbReference type="GeneTree" id="ENSGT00510000046406"/>
<dbReference type="STRING" id="7897.ENSLACP00000004543"/>
<dbReference type="GO" id="GO:0008270">
    <property type="term" value="F:zinc ion binding"/>
    <property type="evidence" value="ECO:0007669"/>
    <property type="project" value="UniProtKB-KW"/>
</dbReference>
<dbReference type="GO" id="GO:0005829">
    <property type="term" value="C:cytosol"/>
    <property type="evidence" value="ECO:0007669"/>
    <property type="project" value="TreeGrafter"/>
</dbReference>
<dbReference type="GO" id="GO:0016020">
    <property type="term" value="C:membrane"/>
    <property type="evidence" value="ECO:0007669"/>
    <property type="project" value="TreeGrafter"/>
</dbReference>
<dbReference type="eggNOG" id="ENOG502QVKA">
    <property type="taxonomic scope" value="Eukaryota"/>
</dbReference>
<dbReference type="GO" id="GO:0005654">
    <property type="term" value="C:nucleoplasm"/>
    <property type="evidence" value="ECO:0007669"/>
    <property type="project" value="TreeGrafter"/>
</dbReference>
<dbReference type="AlphaFoldDB" id="H3A4H2"/>
<dbReference type="EMBL" id="AFYH01238552">
    <property type="status" value="NOT_ANNOTATED_CDS"/>
    <property type="molecule type" value="Genomic_DNA"/>
</dbReference>
<dbReference type="HOGENOM" id="CLU_595751_0_0_1"/>
<dbReference type="PROSITE" id="PS50152">
    <property type="entry name" value="25A_SYNTH_3"/>
    <property type="match status" value="1"/>
</dbReference>
<dbReference type="SMART" id="SM00355">
    <property type="entry name" value="ZnF_C2H2"/>
    <property type="match status" value="3"/>
</dbReference>
<reference evidence="5" key="3">
    <citation type="submission" date="2025-09" db="UniProtKB">
        <authorList>
            <consortium name="Ensembl"/>
        </authorList>
    </citation>
    <scope>IDENTIFICATION</scope>
</reference>
<dbReference type="PROSITE" id="PS00028">
    <property type="entry name" value="ZINC_FINGER_C2H2_1"/>
    <property type="match status" value="1"/>
</dbReference>
<organism evidence="5 6">
    <name type="scientific">Latimeria chalumnae</name>
    <name type="common">Coelacanth</name>
    <dbReference type="NCBI Taxonomy" id="7897"/>
    <lineage>
        <taxon>Eukaryota</taxon>
        <taxon>Metazoa</taxon>
        <taxon>Chordata</taxon>
        <taxon>Craniata</taxon>
        <taxon>Vertebrata</taxon>
        <taxon>Euteleostomi</taxon>
        <taxon>Coelacanthiformes</taxon>
        <taxon>Coelacanthidae</taxon>
        <taxon>Latimeria</taxon>
    </lineage>
</organism>
<evidence type="ECO:0000259" key="4">
    <source>
        <dbReference type="PROSITE" id="PS50157"/>
    </source>
</evidence>
<comment type="similarity">
    <text evidence="1">Belongs to the 2-5A synthase family.</text>
</comment>
<dbReference type="Gene3D" id="3.30.460.10">
    <property type="entry name" value="Beta Polymerase, domain 2"/>
    <property type="match status" value="1"/>
</dbReference>
<dbReference type="EMBL" id="AFYH01238549">
    <property type="status" value="NOT_ANNOTATED_CDS"/>
    <property type="molecule type" value="Genomic_DNA"/>
</dbReference>
<dbReference type="OMA" id="TFNVCEN"/>
<dbReference type="InParanoid" id="H3A4H2"/>
<dbReference type="EMBL" id="AFYH01238550">
    <property type="status" value="NOT_ANNOTATED_CDS"/>
    <property type="molecule type" value="Genomic_DNA"/>
</dbReference>
<evidence type="ECO:0000313" key="6">
    <source>
        <dbReference type="Proteomes" id="UP000008672"/>
    </source>
</evidence>
<keyword evidence="2" id="KW-0862">Zinc</keyword>
<dbReference type="PROSITE" id="PS50157">
    <property type="entry name" value="ZINC_FINGER_C2H2_2"/>
    <property type="match status" value="1"/>
</dbReference>
<dbReference type="Pfam" id="PF10421">
    <property type="entry name" value="OAS1_C"/>
    <property type="match status" value="1"/>
</dbReference>
<dbReference type="EMBL" id="AFYH01238553">
    <property type="status" value="NOT_ANNOTATED_CDS"/>
    <property type="molecule type" value="Genomic_DNA"/>
</dbReference>
<dbReference type="InterPro" id="IPR013087">
    <property type="entry name" value="Znf_C2H2_type"/>
</dbReference>
<evidence type="ECO:0000256" key="2">
    <source>
        <dbReference type="PROSITE-ProRule" id="PRU00042"/>
    </source>
</evidence>
<keyword evidence="2" id="KW-0479">Metal-binding</keyword>
<evidence type="ECO:0000313" key="5">
    <source>
        <dbReference type="Ensembl" id="ENSLACP00000004543.1"/>
    </source>
</evidence>
<dbReference type="EMBL" id="AFYH01238551">
    <property type="status" value="NOT_ANNOTATED_CDS"/>
    <property type="molecule type" value="Genomic_DNA"/>
</dbReference>
<dbReference type="PANTHER" id="PTHR11258">
    <property type="entry name" value="2-5 OLIGOADENYLATE SYNTHETASE"/>
    <property type="match status" value="1"/>
</dbReference>
<dbReference type="PANTHER" id="PTHR11258:SF21">
    <property type="entry name" value="C2H2-TYPE DOMAIN-CONTAINING PROTEIN"/>
    <property type="match status" value="1"/>
</dbReference>
<dbReference type="Proteomes" id="UP000008672">
    <property type="component" value="Unassembled WGS sequence"/>
</dbReference>
<keyword evidence="6" id="KW-1185">Reference proteome</keyword>
<keyword evidence="2" id="KW-0863">Zinc-finger</keyword>
<dbReference type="Gene3D" id="1.10.1410.20">
    <property type="entry name" value="2'-5'-oligoadenylate synthetase 1, domain 2"/>
    <property type="match status" value="1"/>
</dbReference>
<dbReference type="SUPFAM" id="SSF81301">
    <property type="entry name" value="Nucleotidyltransferase"/>
    <property type="match status" value="1"/>
</dbReference>
<dbReference type="GO" id="GO:0003725">
    <property type="term" value="F:double-stranded RNA binding"/>
    <property type="evidence" value="ECO:0007669"/>
    <property type="project" value="TreeGrafter"/>
</dbReference>
<protein>
    <recommendedName>
        <fullName evidence="4">C2H2-type domain-containing protein</fullName>
    </recommendedName>
</protein>
<evidence type="ECO:0000256" key="3">
    <source>
        <dbReference type="SAM" id="MobiDB-lite"/>
    </source>
</evidence>
<dbReference type="Gene3D" id="3.30.160.60">
    <property type="entry name" value="Classic Zinc Finger"/>
    <property type="match status" value="1"/>
</dbReference>